<sequence length="101" mass="11619">MDDEEQQNENEIRKSLIAQILEPEAADRLGRVRLVKESLVQEVENRLIALARSGQLRGKVTESQLKQLLSAMSETKEEEKIVISRKKGAWQNEIDDLDEFL</sequence>
<gene>
    <name evidence="2" type="ORF">GcM1_249072b</name>
</gene>
<proteinExistence type="inferred from homology"/>
<comment type="caution">
    <text evidence="2">The sequence shown here is derived from an EMBL/GenBank/DDBJ whole genome shotgun (WGS) entry which is preliminary data.</text>
</comment>
<evidence type="ECO:0000256" key="1">
    <source>
        <dbReference type="ARBA" id="ARBA00010490"/>
    </source>
</evidence>
<dbReference type="GO" id="GO:0005829">
    <property type="term" value="C:cytosol"/>
    <property type="evidence" value="ECO:0007669"/>
    <property type="project" value="TreeGrafter"/>
</dbReference>
<dbReference type="Gene3D" id="1.10.8.140">
    <property type="entry name" value="PDCD5-like"/>
    <property type="match status" value="1"/>
</dbReference>
<dbReference type="PANTHER" id="PTHR10840:SF0">
    <property type="entry name" value="PROGRAMMED CELL DEATH PROTEIN 5"/>
    <property type="match status" value="1"/>
</dbReference>
<dbReference type="PIRSF" id="PIRSF015730">
    <property type="entry name" value="TFAR19"/>
    <property type="match status" value="1"/>
</dbReference>
<keyword evidence="2" id="KW-0238">DNA-binding</keyword>
<dbReference type="PANTHER" id="PTHR10840">
    <property type="entry name" value="PROGRAMMED CELL DEATH PROTEIN 5"/>
    <property type="match status" value="1"/>
</dbReference>
<accession>A0A420IBQ1</accession>
<evidence type="ECO:0000313" key="2">
    <source>
        <dbReference type="EMBL" id="RKF71970.1"/>
    </source>
</evidence>
<organism evidence="2 3">
    <name type="scientific">Golovinomyces cichoracearum</name>
    <dbReference type="NCBI Taxonomy" id="62708"/>
    <lineage>
        <taxon>Eukaryota</taxon>
        <taxon>Fungi</taxon>
        <taxon>Dikarya</taxon>
        <taxon>Ascomycota</taxon>
        <taxon>Pezizomycotina</taxon>
        <taxon>Leotiomycetes</taxon>
        <taxon>Erysiphales</taxon>
        <taxon>Erysiphaceae</taxon>
        <taxon>Golovinomyces</taxon>
    </lineage>
</organism>
<dbReference type="GO" id="GO:0005634">
    <property type="term" value="C:nucleus"/>
    <property type="evidence" value="ECO:0007669"/>
    <property type="project" value="TreeGrafter"/>
</dbReference>
<dbReference type="GO" id="GO:0003677">
    <property type="term" value="F:DNA binding"/>
    <property type="evidence" value="ECO:0007669"/>
    <property type="project" value="UniProtKB-KW"/>
</dbReference>
<comment type="similarity">
    <text evidence="1">Belongs to the PDCD5 family.</text>
</comment>
<dbReference type="EMBL" id="MCBS01024975">
    <property type="protein sequence ID" value="RKF71970.1"/>
    <property type="molecule type" value="Genomic_DNA"/>
</dbReference>
<name>A0A420IBQ1_9PEZI</name>
<protein>
    <submittedName>
        <fullName evidence="2">DNA-binding protein</fullName>
    </submittedName>
</protein>
<dbReference type="InterPro" id="IPR002836">
    <property type="entry name" value="PDCD5-like"/>
</dbReference>
<reference evidence="2 3" key="1">
    <citation type="journal article" date="2018" name="BMC Genomics">
        <title>Comparative genome analyses reveal sequence features reflecting distinct modes of host-adaptation between dicot and monocot powdery mildew.</title>
        <authorList>
            <person name="Wu Y."/>
            <person name="Ma X."/>
            <person name="Pan Z."/>
            <person name="Kale S.D."/>
            <person name="Song Y."/>
            <person name="King H."/>
            <person name="Zhang Q."/>
            <person name="Presley C."/>
            <person name="Deng X."/>
            <person name="Wei C.I."/>
            <person name="Xiao S."/>
        </authorList>
    </citation>
    <scope>NUCLEOTIDE SEQUENCE [LARGE SCALE GENOMIC DNA]</scope>
    <source>
        <strain evidence="2">UMSG1</strain>
    </source>
</reference>
<dbReference type="AlphaFoldDB" id="A0A420IBQ1"/>
<dbReference type="Proteomes" id="UP000285326">
    <property type="component" value="Unassembled WGS sequence"/>
</dbReference>
<evidence type="ECO:0000313" key="3">
    <source>
        <dbReference type="Proteomes" id="UP000285326"/>
    </source>
</evidence>
<dbReference type="SUPFAM" id="SSF46950">
    <property type="entry name" value="Double-stranded DNA-binding domain"/>
    <property type="match status" value="1"/>
</dbReference>
<dbReference type="Pfam" id="PF01984">
    <property type="entry name" value="dsDNA_bind"/>
    <property type="match status" value="1"/>
</dbReference>
<dbReference type="InterPro" id="IPR036883">
    <property type="entry name" value="PDCD5-like_sf"/>
</dbReference>